<evidence type="ECO:0000256" key="1">
    <source>
        <dbReference type="SAM" id="Phobius"/>
    </source>
</evidence>
<feature type="transmembrane region" description="Helical" evidence="1">
    <location>
        <begin position="30"/>
        <end position="54"/>
    </location>
</feature>
<gene>
    <name evidence="2" type="ORF">CHH67_14125</name>
</gene>
<accession>A0A268ERM0</accession>
<keyword evidence="1" id="KW-1133">Transmembrane helix</keyword>
<protein>
    <submittedName>
        <fullName evidence="2">TIGR02206 family membrane protein</fullName>
    </submittedName>
</protein>
<comment type="caution">
    <text evidence="2">The sequence shown here is derived from an EMBL/GenBank/DDBJ whole genome shotgun (WGS) entry which is preliminary data.</text>
</comment>
<reference evidence="2 3" key="1">
    <citation type="submission" date="2017-07" db="EMBL/GenBank/DDBJ databases">
        <title>Isolation and whole genome analysis of endospore-forming bacteria from heroin.</title>
        <authorList>
            <person name="Kalinowski J."/>
            <person name="Ahrens B."/>
            <person name="Al-Dilaimi A."/>
            <person name="Winkler A."/>
            <person name="Wibberg D."/>
            <person name="Schleenbecker U."/>
            <person name="Ruckert C."/>
            <person name="Wolfel R."/>
            <person name="Grass G."/>
        </authorList>
    </citation>
    <scope>NUCLEOTIDE SEQUENCE [LARGE SCALE GENOMIC DNA]</scope>
    <source>
        <strain evidence="2 3">7537-G1</strain>
    </source>
</reference>
<dbReference type="Pfam" id="PF14808">
    <property type="entry name" value="TMEM164"/>
    <property type="match status" value="1"/>
</dbReference>
<organism evidence="2 3">
    <name type="scientific">Paenibacillus campinasensis</name>
    <dbReference type="NCBI Taxonomy" id="66347"/>
    <lineage>
        <taxon>Bacteria</taxon>
        <taxon>Bacillati</taxon>
        <taxon>Bacillota</taxon>
        <taxon>Bacilli</taxon>
        <taxon>Bacillales</taxon>
        <taxon>Paenibacillaceae</taxon>
        <taxon>Paenibacillus</taxon>
    </lineage>
</organism>
<dbReference type="Proteomes" id="UP000215596">
    <property type="component" value="Unassembled WGS sequence"/>
</dbReference>
<name>A0A268ERM0_9BACL</name>
<feature type="transmembrane region" description="Helical" evidence="1">
    <location>
        <begin position="99"/>
        <end position="117"/>
    </location>
</feature>
<dbReference type="InterPro" id="IPR011737">
    <property type="entry name" value="CHP02206_TP0381"/>
</dbReference>
<evidence type="ECO:0000313" key="3">
    <source>
        <dbReference type="Proteomes" id="UP000215596"/>
    </source>
</evidence>
<dbReference type="RefSeq" id="WP_095265838.1">
    <property type="nucleotide sequence ID" value="NZ_NPBY01000044.1"/>
</dbReference>
<feature type="transmembrane region" description="Helical" evidence="1">
    <location>
        <begin position="152"/>
        <end position="172"/>
    </location>
</feature>
<feature type="transmembrane region" description="Helical" evidence="1">
    <location>
        <begin position="228"/>
        <end position="251"/>
    </location>
</feature>
<keyword evidence="1" id="KW-0472">Membrane</keyword>
<dbReference type="AlphaFoldDB" id="A0A268ERM0"/>
<evidence type="ECO:0000313" key="2">
    <source>
        <dbReference type="EMBL" id="PAD75775.1"/>
    </source>
</evidence>
<feature type="transmembrane region" description="Helical" evidence="1">
    <location>
        <begin position="122"/>
        <end position="140"/>
    </location>
</feature>
<feature type="transmembrane region" description="Helical" evidence="1">
    <location>
        <begin position="66"/>
        <end position="87"/>
    </location>
</feature>
<dbReference type="NCBIfam" id="TIGR02206">
    <property type="entry name" value="intg_mem_TP0381"/>
    <property type="match status" value="1"/>
</dbReference>
<proteinExistence type="predicted"/>
<keyword evidence="1" id="KW-0812">Transmembrane</keyword>
<feature type="transmembrane region" description="Helical" evidence="1">
    <location>
        <begin position="184"/>
        <end position="208"/>
    </location>
</feature>
<sequence>MVRSSVTESTRTKGAIPIESLFDPDYPQRFAAFAADHWSAIAALCLSALLLYWFRNRLAGSDRAQSIVKWTLLTALLLPEAALHIWYGVKGVWNPATSLPLELCSLTLFLSAALLITGADKLYPLVYFAGIGGAMQAILTPSLDYPFPHFRFFHFFIIHSAIILTALYMTWVRKYRPTWRSIGWTMLFLNGAALAVGLINMALGSNYMFLMRKPETSSLLDLLGPHPYYILAEELIALMLFVVMYALFFALPSRVARYRKRAAPKAGSSSSID</sequence>
<dbReference type="OrthoDB" id="9813172at2"/>
<dbReference type="EMBL" id="NPBY01000044">
    <property type="protein sequence ID" value="PAD75775.1"/>
    <property type="molecule type" value="Genomic_DNA"/>
</dbReference>